<evidence type="ECO:0000256" key="1">
    <source>
        <dbReference type="SAM" id="MobiDB-lite"/>
    </source>
</evidence>
<dbReference type="InterPro" id="IPR046685">
    <property type="entry name" value="DUF6555"/>
</dbReference>
<feature type="region of interest" description="Disordered" evidence="1">
    <location>
        <begin position="1"/>
        <end position="26"/>
    </location>
</feature>
<protein>
    <submittedName>
        <fullName evidence="2">Uncharacterized protein</fullName>
    </submittedName>
</protein>
<evidence type="ECO:0000313" key="2">
    <source>
        <dbReference type="EMBL" id="AFK72605.1"/>
    </source>
</evidence>
<organism evidence="2 3">
    <name type="scientific">Pseudomonas putida ND6</name>
    <dbReference type="NCBI Taxonomy" id="231023"/>
    <lineage>
        <taxon>Bacteria</taxon>
        <taxon>Pseudomonadati</taxon>
        <taxon>Pseudomonadota</taxon>
        <taxon>Gammaproteobacteria</taxon>
        <taxon>Pseudomonadales</taxon>
        <taxon>Pseudomonadaceae</taxon>
        <taxon>Pseudomonas</taxon>
    </lineage>
</organism>
<dbReference type="Proteomes" id="UP000005268">
    <property type="component" value="Chromosome"/>
</dbReference>
<dbReference type="AlphaFoldDB" id="I3V4D4"/>
<accession>I3V4D4</accession>
<feature type="compositionally biased region" description="Basic and acidic residues" evidence="1">
    <location>
        <begin position="1"/>
        <end position="10"/>
    </location>
</feature>
<sequence>MQAAASERELSLNASSPSVPSSDFGVTAPESRHDILLDKILNLLATARSIKMSSMEKRRPPAMPSPQLYIIDYKLHDQPRSFIIRLERLDNAEAWHWASCDAGIGIIPKFGREKIRKVSRPMAERYGITAVSWRISGSKPNQSVGDPAAMV</sequence>
<evidence type="ECO:0000313" key="3">
    <source>
        <dbReference type="Proteomes" id="UP000005268"/>
    </source>
</evidence>
<dbReference type="Pfam" id="PF20192">
    <property type="entry name" value="DUF6555"/>
    <property type="match status" value="1"/>
</dbReference>
<proteinExistence type="predicted"/>
<gene>
    <name evidence="2" type="ORF">YSA_10769</name>
</gene>
<name>I3V4D4_PSEPU</name>
<dbReference type="KEGG" id="ppi:YSA_10769"/>
<dbReference type="PATRIC" id="fig|231023.4.peg.5169"/>
<dbReference type="EMBL" id="CP003588">
    <property type="protein sequence ID" value="AFK72605.1"/>
    <property type="molecule type" value="Genomic_DNA"/>
</dbReference>
<reference evidence="2 3" key="1">
    <citation type="journal article" date="2012" name="J. Bacteriol.">
        <title>Complete Genome Sequence of the Naphthalene-Degrading Pseudomonas putida Strain ND6.</title>
        <authorList>
            <person name="Li S."/>
            <person name="Zhao H."/>
            <person name="Li Y."/>
            <person name="Niu S."/>
            <person name="Cai B."/>
        </authorList>
    </citation>
    <scope>NUCLEOTIDE SEQUENCE [LARGE SCALE GENOMIC DNA]</scope>
    <source>
        <strain evidence="2 3">ND6</strain>
    </source>
</reference>
<dbReference type="HOGENOM" id="CLU_1729826_0_0_6"/>